<gene>
    <name evidence="2" type="ordered locus">SVEN_5607</name>
</gene>
<reference evidence="2 3" key="1">
    <citation type="journal article" date="2011" name="BMC Genomics">
        <title>Genome-wide analysis of the role of GlnR in Streptomyces venezuelae provides new insights into global nitrogen regulation in actinomycetes.</title>
        <authorList>
            <person name="Pullan S.T."/>
            <person name="Bibb M.J."/>
            <person name="Merrick M."/>
        </authorList>
    </citation>
    <scope>NUCLEOTIDE SEQUENCE [LARGE SCALE GENOMIC DNA]</scope>
    <source>
        <strain evidence="3">ATCC 10712 / CBS 650.69 / DSM 40230 / JCM 4526 / NBRC 13096 / PD 04745</strain>
    </source>
</reference>
<protein>
    <submittedName>
        <fullName evidence="2">Uncharacterized protein</fullName>
    </submittedName>
</protein>
<proteinExistence type="predicted"/>
<keyword evidence="3" id="KW-1185">Reference proteome</keyword>
<dbReference type="AlphaFoldDB" id="F2R884"/>
<organism evidence="2 3">
    <name type="scientific">Streptomyces venezuelae (strain ATCC 10712 / CBS 650.69 / DSM 40230 / JCM 4526 / NBRC 13096 / PD 04745)</name>
    <dbReference type="NCBI Taxonomy" id="953739"/>
    <lineage>
        <taxon>Bacteria</taxon>
        <taxon>Bacillati</taxon>
        <taxon>Actinomycetota</taxon>
        <taxon>Actinomycetes</taxon>
        <taxon>Kitasatosporales</taxon>
        <taxon>Streptomycetaceae</taxon>
        <taxon>Streptomyces</taxon>
    </lineage>
</organism>
<dbReference type="HOGENOM" id="CLU_1474438_0_0_11"/>
<name>F2R884_STRVP</name>
<dbReference type="eggNOG" id="ENOG5031IBD">
    <property type="taxonomic scope" value="Bacteria"/>
</dbReference>
<evidence type="ECO:0000313" key="3">
    <source>
        <dbReference type="Proteomes" id="UP000006854"/>
    </source>
</evidence>
<dbReference type="KEGG" id="sve:SVEN_5607"/>
<evidence type="ECO:0000313" key="2">
    <source>
        <dbReference type="EMBL" id="CCA58893.1"/>
    </source>
</evidence>
<dbReference type="STRING" id="953739.SVEN_5607"/>
<sequence length="183" mass="19993">MSPPGPRACWPTAPRRSRTRIPPSLRRPRPPARRAPGADHAPARTDPRYWSHALNQQPTPRTYGAYQARSIAARLDHLNEYLTRPGTPPDTVAVLADVFDPEHGALGAFTTLAATASRFAQQQATQGLLPPEVWLALGRAANELNDIGLDLDEHLDTLAAARTPSTTPVKPPVPVPLVVRRHR</sequence>
<feature type="region of interest" description="Disordered" evidence="1">
    <location>
        <begin position="1"/>
        <end position="58"/>
    </location>
</feature>
<dbReference type="Proteomes" id="UP000006854">
    <property type="component" value="Chromosome"/>
</dbReference>
<accession>F2R884</accession>
<dbReference type="EMBL" id="FR845719">
    <property type="protein sequence ID" value="CCA58893.1"/>
    <property type="molecule type" value="Genomic_DNA"/>
</dbReference>
<dbReference type="GeneID" id="93985244"/>
<dbReference type="RefSeq" id="WP_015036788.1">
    <property type="nucleotide sequence ID" value="NC_018750.1"/>
</dbReference>
<evidence type="ECO:0000256" key="1">
    <source>
        <dbReference type="SAM" id="MobiDB-lite"/>
    </source>
</evidence>
<dbReference type="PATRIC" id="fig|953739.5.peg.833"/>